<sequence>MGKVIISIAIIMYLKTGKLEVKADVEKTTGNALVESNIGMERSGMREHHPPASGWKEQDARHPLYPTLEHLQ</sequence>
<reference evidence="1 2" key="2">
    <citation type="journal article" date="2022" name="Mol. Ecol. Resour.">
        <title>The genomes of chicory, endive, great burdock and yacon provide insights into Asteraceae paleo-polyploidization history and plant inulin production.</title>
        <authorList>
            <person name="Fan W."/>
            <person name="Wang S."/>
            <person name="Wang H."/>
            <person name="Wang A."/>
            <person name="Jiang F."/>
            <person name="Liu H."/>
            <person name="Zhao H."/>
            <person name="Xu D."/>
            <person name="Zhang Y."/>
        </authorList>
    </citation>
    <scope>NUCLEOTIDE SEQUENCE [LARGE SCALE GENOMIC DNA]</scope>
    <source>
        <strain evidence="2">cv. Yunnan</strain>
        <tissue evidence="1">Leaves</tissue>
    </source>
</reference>
<comment type="caution">
    <text evidence="1">The sequence shown here is derived from an EMBL/GenBank/DDBJ whole genome shotgun (WGS) entry which is preliminary data.</text>
</comment>
<gene>
    <name evidence="1" type="ORF">L1987_16413</name>
</gene>
<name>A0ACB9J947_9ASTR</name>
<dbReference type="EMBL" id="CM042022">
    <property type="protein sequence ID" value="KAI3816709.1"/>
    <property type="molecule type" value="Genomic_DNA"/>
</dbReference>
<dbReference type="Proteomes" id="UP001056120">
    <property type="component" value="Linkage Group LG05"/>
</dbReference>
<accession>A0ACB9J947</accession>
<organism evidence="1 2">
    <name type="scientific">Smallanthus sonchifolius</name>
    <dbReference type="NCBI Taxonomy" id="185202"/>
    <lineage>
        <taxon>Eukaryota</taxon>
        <taxon>Viridiplantae</taxon>
        <taxon>Streptophyta</taxon>
        <taxon>Embryophyta</taxon>
        <taxon>Tracheophyta</taxon>
        <taxon>Spermatophyta</taxon>
        <taxon>Magnoliopsida</taxon>
        <taxon>eudicotyledons</taxon>
        <taxon>Gunneridae</taxon>
        <taxon>Pentapetalae</taxon>
        <taxon>asterids</taxon>
        <taxon>campanulids</taxon>
        <taxon>Asterales</taxon>
        <taxon>Asteraceae</taxon>
        <taxon>Asteroideae</taxon>
        <taxon>Heliantheae alliance</taxon>
        <taxon>Millerieae</taxon>
        <taxon>Smallanthus</taxon>
    </lineage>
</organism>
<reference evidence="2" key="1">
    <citation type="journal article" date="2022" name="Mol. Ecol. Resour.">
        <title>The genomes of chicory, endive, great burdock and yacon provide insights into Asteraceae palaeo-polyploidization history and plant inulin production.</title>
        <authorList>
            <person name="Fan W."/>
            <person name="Wang S."/>
            <person name="Wang H."/>
            <person name="Wang A."/>
            <person name="Jiang F."/>
            <person name="Liu H."/>
            <person name="Zhao H."/>
            <person name="Xu D."/>
            <person name="Zhang Y."/>
        </authorList>
    </citation>
    <scope>NUCLEOTIDE SEQUENCE [LARGE SCALE GENOMIC DNA]</scope>
    <source>
        <strain evidence="2">cv. Yunnan</strain>
    </source>
</reference>
<protein>
    <submittedName>
        <fullName evidence="1">Uncharacterized protein</fullName>
    </submittedName>
</protein>
<evidence type="ECO:0000313" key="1">
    <source>
        <dbReference type="EMBL" id="KAI3816709.1"/>
    </source>
</evidence>
<keyword evidence="2" id="KW-1185">Reference proteome</keyword>
<evidence type="ECO:0000313" key="2">
    <source>
        <dbReference type="Proteomes" id="UP001056120"/>
    </source>
</evidence>
<proteinExistence type="predicted"/>